<keyword evidence="3" id="KW-0949">S-adenosyl-L-methionine</keyword>
<evidence type="ECO:0000256" key="1">
    <source>
        <dbReference type="ARBA" id="ARBA00022603"/>
    </source>
</evidence>
<keyword evidence="2 5" id="KW-0808">Transferase</keyword>
<dbReference type="RefSeq" id="WP_066488044.1">
    <property type="nucleotide sequence ID" value="NZ_JADPQA010000012.1"/>
</dbReference>
<keyword evidence="6" id="KW-1185">Reference proteome</keyword>
<reference evidence="5 6" key="1">
    <citation type="submission" date="2019-06" db="EMBL/GenBank/DDBJ databases">
        <title>Draft genome of C. phoceense Strain 272.</title>
        <authorList>
            <person name="Pacheco L.G.C."/>
            <person name="Barberis C.M."/>
            <person name="Almuzara M.N."/>
            <person name="Traglia G.M."/>
            <person name="Santos C.S."/>
            <person name="Rocha D.J.P.G."/>
            <person name="Aguiar E.R.G.R."/>
            <person name="Vay C.A."/>
        </authorList>
    </citation>
    <scope>NUCLEOTIDE SEQUENCE [LARGE SCALE GENOMIC DNA]</scope>
    <source>
        <strain evidence="5 6">272</strain>
    </source>
</reference>
<dbReference type="InterPro" id="IPR041698">
    <property type="entry name" value="Methyltransf_25"/>
</dbReference>
<evidence type="ECO:0000313" key="6">
    <source>
        <dbReference type="Proteomes" id="UP000318080"/>
    </source>
</evidence>
<dbReference type="Gene3D" id="3.40.50.150">
    <property type="entry name" value="Vaccinia Virus protein VP39"/>
    <property type="match status" value="1"/>
</dbReference>
<feature type="domain" description="Methyltransferase" evidence="4">
    <location>
        <begin position="49"/>
        <end position="140"/>
    </location>
</feature>
<evidence type="ECO:0000256" key="2">
    <source>
        <dbReference type="ARBA" id="ARBA00022679"/>
    </source>
</evidence>
<evidence type="ECO:0000256" key="3">
    <source>
        <dbReference type="ARBA" id="ARBA00022691"/>
    </source>
</evidence>
<dbReference type="GO" id="GO:0032259">
    <property type="term" value="P:methylation"/>
    <property type="evidence" value="ECO:0007669"/>
    <property type="project" value="UniProtKB-KW"/>
</dbReference>
<dbReference type="EMBL" id="VHIR01000012">
    <property type="protein sequence ID" value="TQE43096.1"/>
    <property type="molecule type" value="Genomic_DNA"/>
</dbReference>
<evidence type="ECO:0000259" key="4">
    <source>
        <dbReference type="Pfam" id="PF13649"/>
    </source>
</evidence>
<evidence type="ECO:0000313" key="5">
    <source>
        <dbReference type="EMBL" id="TQE43096.1"/>
    </source>
</evidence>
<proteinExistence type="predicted"/>
<gene>
    <name evidence="5" type="ORF">EJK80_08760</name>
</gene>
<organism evidence="5 6">
    <name type="scientific">Corynebacterium phoceense</name>
    <dbReference type="NCBI Taxonomy" id="1686286"/>
    <lineage>
        <taxon>Bacteria</taxon>
        <taxon>Bacillati</taxon>
        <taxon>Actinomycetota</taxon>
        <taxon>Actinomycetes</taxon>
        <taxon>Mycobacteriales</taxon>
        <taxon>Corynebacteriaceae</taxon>
        <taxon>Corynebacterium</taxon>
    </lineage>
</organism>
<dbReference type="Proteomes" id="UP000318080">
    <property type="component" value="Unassembled WGS sequence"/>
</dbReference>
<comment type="caution">
    <text evidence="5">The sequence shown here is derived from an EMBL/GenBank/DDBJ whole genome shotgun (WGS) entry which is preliminary data.</text>
</comment>
<keyword evidence="1 5" id="KW-0489">Methyltransferase</keyword>
<dbReference type="SUPFAM" id="SSF53335">
    <property type="entry name" value="S-adenosyl-L-methionine-dependent methyltransferases"/>
    <property type="match status" value="1"/>
</dbReference>
<dbReference type="GO" id="GO:0008168">
    <property type="term" value="F:methyltransferase activity"/>
    <property type="evidence" value="ECO:0007669"/>
    <property type="project" value="UniProtKB-KW"/>
</dbReference>
<dbReference type="AlphaFoldDB" id="A0A540R5W8"/>
<dbReference type="PANTHER" id="PTHR43464:SF19">
    <property type="entry name" value="UBIQUINONE BIOSYNTHESIS O-METHYLTRANSFERASE, MITOCHONDRIAL"/>
    <property type="match status" value="1"/>
</dbReference>
<dbReference type="InterPro" id="IPR029063">
    <property type="entry name" value="SAM-dependent_MTases_sf"/>
</dbReference>
<name>A0A540R5W8_9CORY</name>
<dbReference type="GeneID" id="79852960"/>
<dbReference type="PANTHER" id="PTHR43464">
    <property type="entry name" value="METHYLTRANSFERASE"/>
    <property type="match status" value="1"/>
</dbReference>
<sequence length="201" mass="21765">MPTWKEVTAANPAHSHNFARKWKMLEAQGQDIHGESRLIDAMAERGSRVLDAGCGTGRLGGRLAALGHDVVGVDVDPILIEHAVHDFPEGDWRVGDLSEDAIDEHDFDIAVAAGNVVGFFAPDGREAAYRNIYNALKPGGRFVVALGAGRGWEFDDMIALAEAVGFVTDYTFSSWDLKPFGPNSTFLVVVFRRPNASSLLA</sequence>
<protein>
    <submittedName>
        <fullName evidence="5">Class I SAM-dependent methyltransferase</fullName>
    </submittedName>
</protein>
<accession>A0A540R5W8</accession>
<dbReference type="CDD" id="cd02440">
    <property type="entry name" value="AdoMet_MTases"/>
    <property type="match status" value="1"/>
</dbReference>
<dbReference type="Pfam" id="PF13649">
    <property type="entry name" value="Methyltransf_25"/>
    <property type="match status" value="1"/>
</dbReference>
<dbReference type="STRING" id="1686286.GCA_900092335_01760"/>